<dbReference type="EMBL" id="LR721751">
    <property type="protein sequence ID" value="VVV06186.1"/>
    <property type="molecule type" value="Genomic_DNA"/>
</dbReference>
<dbReference type="AlphaFoldDB" id="A0A5Q4ZYK8"/>
<dbReference type="InterPro" id="IPR051396">
    <property type="entry name" value="Bact_Antivir_Def_Nuclease"/>
</dbReference>
<geneLocation type="plasmid" evidence="4">
    <name>pAWOD_1</name>
</geneLocation>
<evidence type="ECO:0000313" key="3">
    <source>
        <dbReference type="EMBL" id="VVV06186.1"/>
    </source>
</evidence>
<organism evidence="5">
    <name type="scientific">Aliivibrio wodanis</name>
    <dbReference type="NCBI Taxonomy" id="80852"/>
    <lineage>
        <taxon>Bacteria</taxon>
        <taxon>Pseudomonadati</taxon>
        <taxon>Pseudomonadota</taxon>
        <taxon>Gammaproteobacteria</taxon>
        <taxon>Vibrionales</taxon>
        <taxon>Vibrionaceae</taxon>
        <taxon>Aliivibrio</taxon>
    </lineage>
</organism>
<dbReference type="SUPFAM" id="SSF52540">
    <property type="entry name" value="P-loop containing nucleoside triphosphate hydrolases"/>
    <property type="match status" value="1"/>
</dbReference>
<name>A0A5Q4ZYK8_9GAMM</name>
<dbReference type="Pfam" id="PF13175">
    <property type="entry name" value="AAA_15"/>
    <property type="match status" value="1"/>
</dbReference>
<geneLocation type="plasmid" evidence="5">
    <name>pAWOD_2</name>
</geneLocation>
<dbReference type="RefSeq" id="WP_176453940.1">
    <property type="nucleotide sequence ID" value="NZ_LR721752.1"/>
</dbReference>
<protein>
    <submittedName>
        <fullName evidence="5">DNA replication and repair protein RecF</fullName>
    </submittedName>
</protein>
<dbReference type="PANTHER" id="PTHR43581">
    <property type="entry name" value="ATP/GTP PHOSPHATASE"/>
    <property type="match status" value="1"/>
</dbReference>
<evidence type="ECO:0000313" key="5">
    <source>
        <dbReference type="EMBL" id="VVV06953.1"/>
    </source>
</evidence>
<dbReference type="Gene3D" id="3.40.50.300">
    <property type="entry name" value="P-loop containing nucleotide triphosphate hydrolases"/>
    <property type="match status" value="1"/>
</dbReference>
<dbReference type="InterPro" id="IPR027417">
    <property type="entry name" value="P-loop_NTPase"/>
</dbReference>
<evidence type="ECO:0000259" key="1">
    <source>
        <dbReference type="Pfam" id="PF13175"/>
    </source>
</evidence>
<keyword evidence="5" id="KW-0614">Plasmid</keyword>
<dbReference type="EMBL" id="LR721752">
    <property type="protein sequence ID" value="VVV06844.1"/>
    <property type="molecule type" value="Genomic_DNA"/>
</dbReference>
<dbReference type="InterPro" id="IPR034139">
    <property type="entry name" value="TOPRIM_OLD"/>
</dbReference>
<feature type="domain" description="Endonuclease GajA/Old nuclease/RecF-like AAA" evidence="1">
    <location>
        <begin position="5"/>
        <end position="333"/>
    </location>
</feature>
<dbReference type="EMBL" id="LR721753">
    <property type="protein sequence ID" value="VVV06953.1"/>
    <property type="molecule type" value="Genomic_DNA"/>
</dbReference>
<proteinExistence type="predicted"/>
<feature type="domain" description="OLD protein-like TOPRIM" evidence="2">
    <location>
        <begin position="379"/>
        <end position="448"/>
    </location>
</feature>
<dbReference type="Pfam" id="PF20469">
    <property type="entry name" value="OLD-like_TOPRIM"/>
    <property type="match status" value="1"/>
</dbReference>
<evidence type="ECO:0000259" key="2">
    <source>
        <dbReference type="Pfam" id="PF20469"/>
    </source>
</evidence>
<gene>
    <name evidence="5" type="primary">recF_8</name>
    <name evidence="3" type="synonym">recF_4</name>
    <name evidence="4" type="synonym">recF_7</name>
    <name evidence="3" type="ORF">AW0309160_03670</name>
    <name evidence="4" type="ORF">AW0309160_04338</name>
    <name evidence="5" type="ORF">AW0309160_04447</name>
</gene>
<sequence>MGIKMYLHCLKLEKFRRYEQLEVEFNSGLNLLVGENDSGKTAIVDAIKYVLNTQSYEYLRPRIEDFYLDPSKDESHRSTEFCIGCTFKGFDKHEAKNFIDWLGTDQDKNYFLKVWITASRKNGRVFYDVKAGSDGEGAAINGEARDLLRATYLKPLRDAESELTPKKGSRLSQILYNHDVFEDEENHELLKIMSQTNKDIEEYFTEHDGKELLEDVNTYLDDFSIENNKLSSRFNVSDNSLKSVLERLSLKLFNQSVSENNNQGLGSHNLLYIAAELLLLKKSNYQGLKLGLIEEIEAHLHPQTQIRLIEAIQKISEENKIQFILTTHSTSLASKVKLKNLVLCKDGCLYPMGKEHTKLREGDYLFLERFLDSTKSNLFFANGVILVEGDAENILLPSFAKKLSRDLSQHGVSIVNVGSTAFLRYSNIFLRQDDKELNLNVSLITDVDVKSSEHTQHRKEKDDNGEDIEILMTKEEIEAARVKKLKEKKDYYEKPPVTAFIAPYWTLEYSIARSCLSELFYQAVYICYKSKSRDYVYSEKEKVEFIEEAKRQYKKWTEEDNLSVDEIAYNIYKKTMLDKKISKAVVAQVFADIIIGANFDRVEEDENLTYLVDAIKNVTGN</sequence>
<dbReference type="PANTHER" id="PTHR43581:SF4">
    <property type="entry name" value="ATP_GTP PHOSPHATASE"/>
    <property type="match status" value="1"/>
</dbReference>
<dbReference type="CDD" id="cd01026">
    <property type="entry name" value="TOPRIM_OLD"/>
    <property type="match status" value="1"/>
</dbReference>
<dbReference type="InterPro" id="IPR041685">
    <property type="entry name" value="AAA_GajA/Old/RecF-like"/>
</dbReference>
<reference evidence="5" key="1">
    <citation type="submission" date="2019-09" db="EMBL/GenBank/DDBJ databases">
        <authorList>
            <person name="Hjerde E."/>
        </authorList>
    </citation>
    <scope>NUCLEOTIDE SEQUENCE [LARGE SCALE GENOMIC DNA]</scope>
    <source>
        <strain evidence="5">06/09/160</strain>
        <plasmid evidence="4">pAWOD_1</plasmid>
        <plasmid evidence="5">pAWOD_2</plasmid>
    </source>
</reference>
<evidence type="ECO:0000313" key="4">
    <source>
        <dbReference type="EMBL" id="VVV06844.1"/>
    </source>
</evidence>
<accession>A0A5Q4ZYK8</accession>